<gene>
    <name evidence="3" type="ORF">N783_20190</name>
</gene>
<proteinExistence type="predicted"/>
<organism evidence="3 4">
    <name type="scientific">Pontibacillus marinus BH030004 = DSM 16465</name>
    <dbReference type="NCBI Taxonomy" id="1385511"/>
    <lineage>
        <taxon>Bacteria</taxon>
        <taxon>Bacillati</taxon>
        <taxon>Bacillota</taxon>
        <taxon>Bacilli</taxon>
        <taxon>Bacillales</taxon>
        <taxon>Bacillaceae</taxon>
        <taxon>Pontibacillus</taxon>
    </lineage>
</organism>
<dbReference type="RefSeq" id="WP_027447245.1">
    <property type="nucleotide sequence ID" value="NZ_AULJ01000054.1"/>
</dbReference>
<reference evidence="3 4" key="1">
    <citation type="submission" date="2013-08" db="EMBL/GenBank/DDBJ databases">
        <authorList>
            <person name="Huang J."/>
            <person name="Wang G."/>
        </authorList>
    </citation>
    <scope>NUCLEOTIDE SEQUENCE [LARGE SCALE GENOMIC DNA]</scope>
    <source>
        <strain evidence="3 4">BH030004</strain>
    </source>
</reference>
<keyword evidence="1" id="KW-0732">Signal</keyword>
<feature type="signal peptide" evidence="1">
    <location>
        <begin position="1"/>
        <end position="21"/>
    </location>
</feature>
<dbReference type="CDD" id="cd13641">
    <property type="entry name" value="PBP2_HisX_like"/>
    <property type="match status" value="1"/>
</dbReference>
<feature type="chain" id="PRO_5038632551" evidence="1">
    <location>
        <begin position="22"/>
        <end position="334"/>
    </location>
</feature>
<dbReference type="Gene3D" id="3.40.190.100">
    <property type="entry name" value="Glycine betaine-binding periplasmic protein, domain 2"/>
    <property type="match status" value="1"/>
</dbReference>
<evidence type="ECO:0000313" key="4">
    <source>
        <dbReference type="Proteomes" id="UP000030403"/>
    </source>
</evidence>
<dbReference type="OrthoDB" id="9801163at2"/>
<sequence length="334" mass="37401">MKKQLLMVISILALVFVSACGANEANGENELEKIIFADAGWDSIRVHNRIAATILEEGYGYKTDVTAGSTAATFQGLRQGDIQVYMEVWTNNIKQVYNEALDQGEVKEVSVNFDDNSSGLWVPTYVIEGDKERGIEPIAPGLKTVEDLKNYAHIFKDPEQPEKGRIIGAPSGWESSKIIEQKVETYGLEATYNYFRPGSDSAIVSSLASAYKSGEPWVGYYWSPTWVTSLYDMTLLQEPEYDPEVWKETKGTQTPPNTVTVAVHQALATQAPEIVDFLSQYKTSSQLTGDALVYLEKNDASPKETANWWLKKHQDVWGKWVEKEVKNKVLKAIK</sequence>
<dbReference type="Proteomes" id="UP000030403">
    <property type="component" value="Unassembled WGS sequence"/>
</dbReference>
<dbReference type="PROSITE" id="PS51257">
    <property type="entry name" value="PROKAR_LIPOPROTEIN"/>
    <property type="match status" value="1"/>
</dbReference>
<dbReference type="GO" id="GO:0022857">
    <property type="term" value="F:transmembrane transporter activity"/>
    <property type="evidence" value="ECO:0007669"/>
    <property type="project" value="InterPro"/>
</dbReference>
<evidence type="ECO:0000313" key="3">
    <source>
        <dbReference type="EMBL" id="KGX83975.1"/>
    </source>
</evidence>
<keyword evidence="4" id="KW-1185">Reference proteome</keyword>
<name>A0A0A5FYU3_9BACI</name>
<dbReference type="Pfam" id="PF04069">
    <property type="entry name" value="OpuAC"/>
    <property type="match status" value="1"/>
</dbReference>
<protein>
    <submittedName>
        <fullName evidence="3">ABC transporter substrate-binding protein</fullName>
    </submittedName>
</protein>
<feature type="domain" description="ABC-type glycine betaine transport system substrate-binding" evidence="2">
    <location>
        <begin position="33"/>
        <end position="312"/>
    </location>
</feature>
<dbReference type="InterPro" id="IPR007210">
    <property type="entry name" value="ABC_Gly_betaine_transp_sub-bd"/>
</dbReference>
<evidence type="ECO:0000256" key="1">
    <source>
        <dbReference type="SAM" id="SignalP"/>
    </source>
</evidence>
<dbReference type="eggNOG" id="COG2113">
    <property type="taxonomic scope" value="Bacteria"/>
</dbReference>
<dbReference type="Gene3D" id="3.40.190.10">
    <property type="entry name" value="Periplasmic binding protein-like II"/>
    <property type="match status" value="1"/>
</dbReference>
<accession>A0A0A5FYU3</accession>
<dbReference type="SUPFAM" id="SSF53850">
    <property type="entry name" value="Periplasmic binding protein-like II"/>
    <property type="match status" value="1"/>
</dbReference>
<dbReference type="AlphaFoldDB" id="A0A0A5FYU3"/>
<comment type="caution">
    <text evidence="3">The sequence shown here is derived from an EMBL/GenBank/DDBJ whole genome shotgun (WGS) entry which is preliminary data.</text>
</comment>
<dbReference type="GO" id="GO:0043190">
    <property type="term" value="C:ATP-binding cassette (ABC) transporter complex"/>
    <property type="evidence" value="ECO:0007669"/>
    <property type="project" value="InterPro"/>
</dbReference>
<dbReference type="EMBL" id="AVPF01000072">
    <property type="protein sequence ID" value="KGX83975.1"/>
    <property type="molecule type" value="Genomic_DNA"/>
</dbReference>
<dbReference type="STRING" id="1385511.GCA_000425225_03718"/>
<evidence type="ECO:0000259" key="2">
    <source>
        <dbReference type="Pfam" id="PF04069"/>
    </source>
</evidence>